<evidence type="ECO:0000313" key="2">
    <source>
        <dbReference type="Proteomes" id="UP001430360"/>
    </source>
</evidence>
<accession>A0ABS8U6I2</accession>
<sequence>MMPLLASAQDAVDCRTEATQRIGAPVVNLRIDNDTFGGRDQDQGYSNGLQVTLVSPNLVDYTDDPCLPSIARRLNRYMDALYADAFEQQNMVVTLGHAIYTPTDPVPVALIEDDRPYAGALLVGLGYNARHGDRLRTSLLRVGVVGPAALGGKVQSEWHRIVDADRFRGWDNQLRNEPVFQYIHERMRRWPGSASRDRGVWDAIGHAGFSVGNFATYANTGIEFRLGLRLPDDFGSTPVRPAGENTAPRIVFDNRWNGHLFVTSDARWVLRDITLDGNTFRDSHSVDKRAFVADVGYGVAVTRGRWKLAFARYHRTREFERQRERPVYGSFTIGRQF</sequence>
<dbReference type="Proteomes" id="UP001430360">
    <property type="component" value="Unassembled WGS sequence"/>
</dbReference>
<dbReference type="Gene3D" id="2.40.128.140">
    <property type="entry name" value="Outer membrane protein"/>
    <property type="match status" value="1"/>
</dbReference>
<evidence type="ECO:0000313" key="1">
    <source>
        <dbReference type="EMBL" id="MCD9095385.1"/>
    </source>
</evidence>
<dbReference type="InterPro" id="IPR037107">
    <property type="entry name" value="Put_OMP_sf"/>
</dbReference>
<dbReference type="RefSeq" id="WP_232134732.1">
    <property type="nucleotide sequence ID" value="NZ_CP089507.1"/>
</dbReference>
<dbReference type="EMBL" id="JAJQKU010000001">
    <property type="protein sequence ID" value="MCD9095385.1"/>
    <property type="molecule type" value="Genomic_DNA"/>
</dbReference>
<gene>
    <name evidence="1" type="ORF">LTT95_00315</name>
</gene>
<organism evidence="1 2">
    <name type="scientific">Luteimonas fraxinea</name>
    <dbReference type="NCBI Taxonomy" id="2901869"/>
    <lineage>
        <taxon>Bacteria</taxon>
        <taxon>Pseudomonadati</taxon>
        <taxon>Pseudomonadota</taxon>
        <taxon>Gammaproteobacteria</taxon>
        <taxon>Lysobacterales</taxon>
        <taxon>Lysobacteraceae</taxon>
        <taxon>Luteimonas</taxon>
    </lineage>
</organism>
<comment type="caution">
    <text evidence="1">The sequence shown here is derived from an EMBL/GenBank/DDBJ whole genome shotgun (WGS) entry which is preliminary data.</text>
</comment>
<reference evidence="1" key="2">
    <citation type="journal article" date="2022" name="Syst. Appl. Microbiol.">
        <title>Physiological and genomic characterisation of Luteimonas fraxinea sp. nov., a bacterial species associated with trees tolerant to ash dieback.</title>
        <authorList>
            <person name="Ulrich K."/>
            <person name="Becker R."/>
            <person name="Behrendt U."/>
            <person name="Kube M."/>
            <person name="Schneck V."/>
            <person name="Ulrich A."/>
        </authorList>
    </citation>
    <scope>NUCLEOTIDE SEQUENCE</scope>
    <source>
        <strain evidence="1">A1P009</strain>
    </source>
</reference>
<proteinExistence type="predicted"/>
<name>A0ABS8U6I2_9GAMM</name>
<dbReference type="Pfam" id="PF09982">
    <property type="entry name" value="LpxR"/>
    <property type="match status" value="1"/>
</dbReference>
<dbReference type="InterPro" id="IPR018707">
    <property type="entry name" value="LpxR"/>
</dbReference>
<keyword evidence="2" id="KW-1185">Reference proteome</keyword>
<reference evidence="1" key="1">
    <citation type="submission" date="2021-12" db="EMBL/GenBank/DDBJ databases">
        <authorList>
            <person name="Ulrich A."/>
        </authorList>
    </citation>
    <scope>NUCLEOTIDE SEQUENCE</scope>
    <source>
        <strain evidence="1">A1P009</strain>
    </source>
</reference>
<protein>
    <submittedName>
        <fullName evidence="1">Lipid A deacylase LpxR family protein</fullName>
    </submittedName>
</protein>